<dbReference type="EnsemblPlants" id="KQK89609">
    <property type="protein sequence ID" value="KQK89609"/>
    <property type="gene ID" value="SETIT_039709mg"/>
</dbReference>
<dbReference type="STRING" id="4555.K4ALC9"/>
<dbReference type="Gramene" id="KQK89609">
    <property type="protein sequence ID" value="KQK89609"/>
    <property type="gene ID" value="SETIT_039709mg"/>
</dbReference>
<dbReference type="InterPro" id="IPR012337">
    <property type="entry name" value="RNaseH-like_sf"/>
</dbReference>
<reference evidence="2" key="1">
    <citation type="journal article" date="2012" name="Nat. Biotechnol.">
        <title>Reference genome sequence of the model plant Setaria.</title>
        <authorList>
            <person name="Bennetzen J.L."/>
            <person name="Schmutz J."/>
            <person name="Wang H."/>
            <person name="Percifield R."/>
            <person name="Hawkins J."/>
            <person name="Pontaroli A.C."/>
            <person name="Estep M."/>
            <person name="Feng L."/>
            <person name="Vaughn J.N."/>
            <person name="Grimwood J."/>
            <person name="Jenkins J."/>
            <person name="Barry K."/>
            <person name="Lindquist E."/>
            <person name="Hellsten U."/>
            <person name="Deshpande S."/>
            <person name="Wang X."/>
            <person name="Wu X."/>
            <person name="Mitros T."/>
            <person name="Triplett J."/>
            <person name="Yang X."/>
            <person name="Ye C.Y."/>
            <person name="Mauro-Herrera M."/>
            <person name="Wang L."/>
            <person name="Li P."/>
            <person name="Sharma M."/>
            <person name="Sharma R."/>
            <person name="Ronald P.C."/>
            <person name="Panaud O."/>
            <person name="Kellogg E.A."/>
            <person name="Brutnell T.P."/>
            <person name="Doust A.N."/>
            <person name="Tuskan G.A."/>
            <person name="Rokhsar D."/>
            <person name="Devos K.M."/>
        </authorList>
    </citation>
    <scope>NUCLEOTIDE SEQUENCE [LARGE SCALE GENOMIC DNA]</scope>
    <source>
        <strain evidence="2">cv. Yugu1</strain>
    </source>
</reference>
<dbReference type="HOGENOM" id="CLU_1350917_0_0_1"/>
<sequence length="203" mass="23170">MHRHGRLLKATREKIGGKNLVRRTASRYSTTFLTLKRQEKCNIVLSTNFWDVVKDCVSALEPLLIQLRLVNSDDMPALPGVYAGMDLAKKKINDSFANKPLILRRVMDIKLDEAALFLDPRKFYDIRKNDSAYACRQRIMFNDVLGQMVVGDADLVARIDKWWTSFGGIAIEVQRFAKRIVGLCCSAAPGHERNWSTFEYVSN</sequence>
<protein>
    <recommendedName>
        <fullName evidence="3">HAT C-terminal dimerisation domain-containing protein</fullName>
    </recommendedName>
</protein>
<dbReference type="EMBL" id="AGNK02005773">
    <property type="status" value="NOT_ANNOTATED_CDS"/>
    <property type="molecule type" value="Genomic_DNA"/>
</dbReference>
<proteinExistence type="predicted"/>
<keyword evidence="2" id="KW-1185">Reference proteome</keyword>
<dbReference type="OMA" id="APGHERN"/>
<dbReference type="AlphaFoldDB" id="K4ALC9"/>
<accession>K4ALC9</accession>
<organism evidence="1 2">
    <name type="scientific">Setaria italica</name>
    <name type="common">Foxtail millet</name>
    <name type="synonym">Panicum italicum</name>
    <dbReference type="NCBI Taxonomy" id="4555"/>
    <lineage>
        <taxon>Eukaryota</taxon>
        <taxon>Viridiplantae</taxon>
        <taxon>Streptophyta</taxon>
        <taxon>Embryophyta</taxon>
        <taxon>Tracheophyta</taxon>
        <taxon>Spermatophyta</taxon>
        <taxon>Magnoliopsida</taxon>
        <taxon>Liliopsida</taxon>
        <taxon>Poales</taxon>
        <taxon>Poaceae</taxon>
        <taxon>PACMAD clade</taxon>
        <taxon>Panicoideae</taxon>
        <taxon>Panicodae</taxon>
        <taxon>Paniceae</taxon>
        <taxon>Cenchrinae</taxon>
        <taxon>Setaria</taxon>
    </lineage>
</organism>
<evidence type="ECO:0008006" key="3">
    <source>
        <dbReference type="Google" id="ProtNLM"/>
    </source>
</evidence>
<reference evidence="1" key="2">
    <citation type="submission" date="2018-08" db="UniProtKB">
        <authorList>
            <consortium name="EnsemblPlants"/>
        </authorList>
    </citation>
    <scope>IDENTIFICATION</scope>
    <source>
        <strain evidence="1">Yugu1</strain>
    </source>
</reference>
<name>K4ALC9_SETIT</name>
<dbReference type="Proteomes" id="UP000004995">
    <property type="component" value="Unassembled WGS sequence"/>
</dbReference>
<dbReference type="SUPFAM" id="SSF53098">
    <property type="entry name" value="Ribonuclease H-like"/>
    <property type="match status" value="1"/>
</dbReference>
<evidence type="ECO:0000313" key="1">
    <source>
        <dbReference type="EnsemblPlants" id="KQK89609"/>
    </source>
</evidence>
<dbReference type="InParanoid" id="K4ALC9"/>
<evidence type="ECO:0000313" key="2">
    <source>
        <dbReference type="Proteomes" id="UP000004995"/>
    </source>
</evidence>